<dbReference type="Proteomes" id="UP001596997">
    <property type="component" value="Unassembled WGS sequence"/>
</dbReference>
<proteinExistence type="predicted"/>
<evidence type="ECO:0000313" key="1">
    <source>
        <dbReference type="EMBL" id="MFD0964773.1"/>
    </source>
</evidence>
<accession>A0ABW3I4K1</accession>
<name>A0ABW3I4K1_9FLAO</name>
<organism evidence="1 2">
    <name type="scientific">Pseudofulvibacter geojedonensis</name>
    <dbReference type="NCBI Taxonomy" id="1123758"/>
    <lineage>
        <taxon>Bacteria</taxon>
        <taxon>Pseudomonadati</taxon>
        <taxon>Bacteroidota</taxon>
        <taxon>Flavobacteriia</taxon>
        <taxon>Flavobacteriales</taxon>
        <taxon>Flavobacteriaceae</taxon>
        <taxon>Pseudofulvibacter</taxon>
    </lineage>
</organism>
<evidence type="ECO:0000313" key="2">
    <source>
        <dbReference type="Proteomes" id="UP001596997"/>
    </source>
</evidence>
<evidence type="ECO:0008006" key="3">
    <source>
        <dbReference type="Google" id="ProtNLM"/>
    </source>
</evidence>
<sequence length="175" mass="20253">MSFIKGYLTKHISNSIYLESDKESIWKEITNVMVADFNFPKLFKLLGIPKPLSAQVIKEGIGGYRVASFSNKAQFRQTILEWELHKKYRFKFSPTKNFRVAHILNLQKGPFQILTGGYEILNNKNEIKLVLSSNYKLNGTIGKIMHLPFRFIVYLFQRHLLKGIKRNLSVKVSSA</sequence>
<dbReference type="RefSeq" id="WP_377716321.1">
    <property type="nucleotide sequence ID" value="NZ_JBHTJM010000010.1"/>
</dbReference>
<dbReference type="EMBL" id="JBHTJM010000010">
    <property type="protein sequence ID" value="MFD0964773.1"/>
    <property type="molecule type" value="Genomic_DNA"/>
</dbReference>
<gene>
    <name evidence="1" type="ORF">ACFQ1O_12230</name>
</gene>
<comment type="caution">
    <text evidence="1">The sequence shown here is derived from an EMBL/GenBank/DDBJ whole genome shotgun (WGS) entry which is preliminary data.</text>
</comment>
<keyword evidence="2" id="KW-1185">Reference proteome</keyword>
<protein>
    <recommendedName>
        <fullName evidence="3">SRPBCC family protein</fullName>
    </recommendedName>
</protein>
<reference evidence="2" key="1">
    <citation type="journal article" date="2019" name="Int. J. Syst. Evol. Microbiol.">
        <title>The Global Catalogue of Microorganisms (GCM) 10K type strain sequencing project: providing services to taxonomists for standard genome sequencing and annotation.</title>
        <authorList>
            <consortium name="The Broad Institute Genomics Platform"/>
            <consortium name="The Broad Institute Genome Sequencing Center for Infectious Disease"/>
            <person name="Wu L."/>
            <person name="Ma J."/>
        </authorList>
    </citation>
    <scope>NUCLEOTIDE SEQUENCE [LARGE SCALE GENOMIC DNA]</scope>
    <source>
        <strain evidence="2">CCUG 62114</strain>
    </source>
</reference>